<reference evidence="1 2" key="1">
    <citation type="submission" date="2023-01" db="EMBL/GenBank/DDBJ databases">
        <title>Analysis of 21 Apiospora genomes using comparative genomics revels a genus with tremendous synthesis potential of carbohydrate active enzymes and secondary metabolites.</title>
        <authorList>
            <person name="Sorensen T."/>
        </authorList>
    </citation>
    <scope>NUCLEOTIDE SEQUENCE [LARGE SCALE GENOMIC DNA]</scope>
    <source>
        <strain evidence="1 2">CBS 33761</strain>
    </source>
</reference>
<evidence type="ECO:0000313" key="1">
    <source>
        <dbReference type="EMBL" id="KAK8016964.1"/>
    </source>
</evidence>
<protein>
    <submittedName>
        <fullName evidence="1">Uncharacterized protein</fullName>
    </submittedName>
</protein>
<proteinExistence type="predicted"/>
<sequence length="419" mass="45923">MSQETLPLLSTLGWEVSKTKSKKSDDYGTAGPFFSLEGSDDLFASTCFHVLLPETMNPKSIKPGKPGPEVSQACPYNFSKIMHFVDGTVKKYANSSAAMEAREKVGRYDEWLKSRSGPQPDEPHQSERAMTDVYEYGSAILAALDAVYDDRVPEKNEVIADTGIKKRVVGKVYAAPEYRVIGAKGVITEAEARGFLNDWALVKLDKNKFRKHSNKVYVGRAGSSWLTRQVEGAPELTLEQQRAVDQEVTSQNGFLRMNGKLASIQEDNPKQGKGEKVGASCSWELLVLPFSDQAMNVDSRTPTRRNCFSTGGDSGSAVLDVYGTFIGQLVSGGPASPPNSIYVKENERTWRGQAQAEGSGDPGKPTIFERGKLAQEATPEDPELGTLSADMDVSFVHVASQLMADIERWTEKKPILLKP</sequence>
<gene>
    <name evidence="1" type="ORF">PG993_015153</name>
</gene>
<dbReference type="Proteomes" id="UP001444661">
    <property type="component" value="Unassembled WGS sequence"/>
</dbReference>
<organism evidence="1 2">
    <name type="scientific">Apiospora rasikravindrae</name>
    <dbReference type="NCBI Taxonomy" id="990691"/>
    <lineage>
        <taxon>Eukaryota</taxon>
        <taxon>Fungi</taxon>
        <taxon>Dikarya</taxon>
        <taxon>Ascomycota</taxon>
        <taxon>Pezizomycotina</taxon>
        <taxon>Sordariomycetes</taxon>
        <taxon>Xylariomycetidae</taxon>
        <taxon>Amphisphaeriales</taxon>
        <taxon>Apiosporaceae</taxon>
        <taxon>Apiospora</taxon>
    </lineage>
</organism>
<comment type="caution">
    <text evidence="1">The sequence shown here is derived from an EMBL/GenBank/DDBJ whole genome shotgun (WGS) entry which is preliminary data.</text>
</comment>
<name>A0ABR1RPS0_9PEZI</name>
<keyword evidence="2" id="KW-1185">Reference proteome</keyword>
<evidence type="ECO:0000313" key="2">
    <source>
        <dbReference type="Proteomes" id="UP001444661"/>
    </source>
</evidence>
<accession>A0ABR1RPS0</accession>
<dbReference type="EMBL" id="JAQQWK010000014">
    <property type="protein sequence ID" value="KAK8016964.1"/>
    <property type="molecule type" value="Genomic_DNA"/>
</dbReference>